<evidence type="ECO:0000256" key="9">
    <source>
        <dbReference type="ARBA" id="ARBA00022989"/>
    </source>
</evidence>
<dbReference type="CDD" id="cd06225">
    <property type="entry name" value="HAMP"/>
    <property type="match status" value="1"/>
</dbReference>
<dbReference type="InterPro" id="IPR003594">
    <property type="entry name" value="HATPase_dom"/>
</dbReference>
<keyword evidence="8" id="KW-0418">Kinase</keyword>
<gene>
    <name evidence="15" type="ORF">E6K76_05355</name>
</gene>
<evidence type="ECO:0000259" key="13">
    <source>
        <dbReference type="PROSITE" id="PS50109"/>
    </source>
</evidence>
<keyword evidence="5" id="KW-0597">Phosphoprotein</keyword>
<dbReference type="InterPro" id="IPR029150">
    <property type="entry name" value="dCache_3"/>
</dbReference>
<keyword evidence="4" id="KW-1003">Cell membrane</keyword>
<evidence type="ECO:0000313" key="16">
    <source>
        <dbReference type="Proteomes" id="UP000316852"/>
    </source>
</evidence>
<proteinExistence type="predicted"/>
<dbReference type="FunFam" id="3.30.565.10:FF:000006">
    <property type="entry name" value="Sensor histidine kinase WalK"/>
    <property type="match status" value="1"/>
</dbReference>
<keyword evidence="7 12" id="KW-0812">Transmembrane</keyword>
<dbReference type="AlphaFoldDB" id="A0A538T700"/>
<dbReference type="SMART" id="SM00388">
    <property type="entry name" value="HisKA"/>
    <property type="match status" value="1"/>
</dbReference>
<reference evidence="15 16" key="1">
    <citation type="journal article" date="2019" name="Nat. Microbiol.">
        <title>Mediterranean grassland soil C-N compound turnover is dependent on rainfall and depth, and is mediated by genomically divergent microorganisms.</title>
        <authorList>
            <person name="Diamond S."/>
            <person name="Andeer P.F."/>
            <person name="Li Z."/>
            <person name="Crits-Christoph A."/>
            <person name="Burstein D."/>
            <person name="Anantharaman K."/>
            <person name="Lane K.R."/>
            <person name="Thomas B.C."/>
            <person name="Pan C."/>
            <person name="Northen T.R."/>
            <person name="Banfield J.F."/>
        </authorList>
    </citation>
    <scope>NUCLEOTIDE SEQUENCE [LARGE SCALE GENOMIC DNA]</scope>
    <source>
        <strain evidence="15">WS_6</strain>
    </source>
</reference>
<feature type="compositionally biased region" description="Basic and acidic residues" evidence="11">
    <location>
        <begin position="624"/>
        <end position="635"/>
    </location>
</feature>
<dbReference type="CDD" id="cd00075">
    <property type="entry name" value="HATPase"/>
    <property type="match status" value="1"/>
</dbReference>
<dbReference type="Pfam" id="PF02518">
    <property type="entry name" value="HATPase_c"/>
    <property type="match status" value="1"/>
</dbReference>
<dbReference type="Proteomes" id="UP000316852">
    <property type="component" value="Unassembled WGS sequence"/>
</dbReference>
<dbReference type="InterPro" id="IPR004358">
    <property type="entry name" value="Sig_transdc_His_kin-like_C"/>
</dbReference>
<evidence type="ECO:0000256" key="3">
    <source>
        <dbReference type="ARBA" id="ARBA00012438"/>
    </source>
</evidence>
<dbReference type="SMART" id="SM00304">
    <property type="entry name" value="HAMP"/>
    <property type="match status" value="2"/>
</dbReference>
<evidence type="ECO:0000256" key="10">
    <source>
        <dbReference type="ARBA" id="ARBA00023012"/>
    </source>
</evidence>
<dbReference type="PROSITE" id="PS50885">
    <property type="entry name" value="HAMP"/>
    <property type="match status" value="1"/>
</dbReference>
<dbReference type="PRINTS" id="PR00344">
    <property type="entry name" value="BCTRLSENSOR"/>
</dbReference>
<dbReference type="Pfam" id="PF00672">
    <property type="entry name" value="HAMP"/>
    <property type="match status" value="1"/>
</dbReference>
<evidence type="ECO:0000256" key="6">
    <source>
        <dbReference type="ARBA" id="ARBA00022679"/>
    </source>
</evidence>
<evidence type="ECO:0000256" key="7">
    <source>
        <dbReference type="ARBA" id="ARBA00022692"/>
    </source>
</evidence>
<keyword evidence="9 12" id="KW-1133">Transmembrane helix</keyword>
<feature type="domain" description="HAMP" evidence="14">
    <location>
        <begin position="317"/>
        <end position="369"/>
    </location>
</feature>
<keyword evidence="12" id="KW-0472">Membrane</keyword>
<sequence>MKPFRLSWIRPSLAAKIAAATSLPILAVMVAALLAVNFRVAAQQDRTVTADLSRAALSFEKQMVHQGEELKRIGIVIARDPKFFAMLTLPRTDRGTEYFQATLAGVAGDFQHDTDAAIFDVTDEHGVVLVRGGRPDEYGINISGSKLIRGALSGRPVSGYTVEGRNAYRVAVVPIVVGGALVGTLTLGQSLDAALAQALKETTRSDVVFTVDGEIALSTVAESMLRSMLQKKIREWRNPDSRREAGTTLEVVPVQGERFLALRGEVEGPEVGGHLGYVLVRSLDQETLVVRRIGGDLFLAGATVALLALLLGLGVAAGITRPIRHLVEAANEMRVGNYDFPLNVRSRDEMGRLAEDFGAMRETQRHEIERLGEIDRMKSNFITIASHEIITPVTMIRAYADILGDGSLGEVTPPQREGLFAIRRGTDTLTRLARDLTNMSLIDRNQLPAHFAPCDIGEVLEEVAVQVAPFVTQRDQQLSIGAEAGLVHPRIDRDYLNQAILNVAMNAVRFTPDGGTIDLGARRVGDAVEIEVSDTGIGIAEEDQERIFSRLVELKDINLHSSGLAEFNSSGLGLGLSIARGIVEAHGGTIRVESHVGKGSTFRIRLPLAGPPSYRPEETTASDSRSKADTTHSSS</sequence>
<dbReference type="EC" id="2.7.13.3" evidence="3"/>
<dbReference type="Pfam" id="PF14827">
    <property type="entry name" value="dCache_3"/>
    <property type="match status" value="1"/>
</dbReference>
<evidence type="ECO:0000256" key="5">
    <source>
        <dbReference type="ARBA" id="ARBA00022553"/>
    </source>
</evidence>
<dbReference type="InterPro" id="IPR003660">
    <property type="entry name" value="HAMP_dom"/>
</dbReference>
<dbReference type="InterPro" id="IPR003661">
    <property type="entry name" value="HisK_dim/P_dom"/>
</dbReference>
<accession>A0A538T700</accession>
<feature type="region of interest" description="Disordered" evidence="11">
    <location>
        <begin position="607"/>
        <end position="635"/>
    </location>
</feature>
<comment type="subcellular location">
    <subcellularLocation>
        <location evidence="2">Cell membrane</location>
        <topology evidence="2">Multi-pass membrane protein</topology>
    </subcellularLocation>
</comment>
<dbReference type="PANTHER" id="PTHR43711:SF31">
    <property type="entry name" value="HISTIDINE KINASE"/>
    <property type="match status" value="1"/>
</dbReference>
<dbReference type="Gene3D" id="3.30.450.20">
    <property type="entry name" value="PAS domain"/>
    <property type="match status" value="1"/>
</dbReference>
<evidence type="ECO:0000256" key="4">
    <source>
        <dbReference type="ARBA" id="ARBA00022475"/>
    </source>
</evidence>
<evidence type="ECO:0000313" key="15">
    <source>
        <dbReference type="EMBL" id="TMQ59274.1"/>
    </source>
</evidence>
<dbReference type="SUPFAM" id="SSF158472">
    <property type="entry name" value="HAMP domain-like"/>
    <property type="match status" value="1"/>
</dbReference>
<dbReference type="CDD" id="cd00082">
    <property type="entry name" value="HisKA"/>
    <property type="match status" value="1"/>
</dbReference>
<dbReference type="Pfam" id="PF00512">
    <property type="entry name" value="HisKA"/>
    <property type="match status" value="1"/>
</dbReference>
<dbReference type="PANTHER" id="PTHR43711">
    <property type="entry name" value="TWO-COMPONENT HISTIDINE KINASE"/>
    <property type="match status" value="1"/>
</dbReference>
<evidence type="ECO:0000259" key="14">
    <source>
        <dbReference type="PROSITE" id="PS50885"/>
    </source>
</evidence>
<organism evidence="15 16">
    <name type="scientific">Eiseniibacteriota bacterium</name>
    <dbReference type="NCBI Taxonomy" id="2212470"/>
    <lineage>
        <taxon>Bacteria</taxon>
        <taxon>Candidatus Eiseniibacteriota</taxon>
    </lineage>
</organism>
<feature type="transmembrane region" description="Helical" evidence="12">
    <location>
        <begin position="297"/>
        <end position="319"/>
    </location>
</feature>
<dbReference type="InterPro" id="IPR029151">
    <property type="entry name" value="Sensor-like_sf"/>
</dbReference>
<dbReference type="InterPro" id="IPR005467">
    <property type="entry name" value="His_kinase_dom"/>
</dbReference>
<evidence type="ECO:0000256" key="11">
    <source>
        <dbReference type="SAM" id="MobiDB-lite"/>
    </source>
</evidence>
<dbReference type="InterPro" id="IPR036890">
    <property type="entry name" value="HATPase_C_sf"/>
</dbReference>
<dbReference type="Gene3D" id="3.30.565.10">
    <property type="entry name" value="Histidine kinase-like ATPase, C-terminal domain"/>
    <property type="match status" value="1"/>
</dbReference>
<dbReference type="SUPFAM" id="SSF55874">
    <property type="entry name" value="ATPase domain of HSP90 chaperone/DNA topoisomerase II/histidine kinase"/>
    <property type="match status" value="1"/>
</dbReference>
<comment type="caution">
    <text evidence="15">The sequence shown here is derived from an EMBL/GenBank/DDBJ whole genome shotgun (WGS) entry which is preliminary data.</text>
</comment>
<dbReference type="InterPro" id="IPR050736">
    <property type="entry name" value="Sensor_HK_Regulatory"/>
</dbReference>
<dbReference type="SUPFAM" id="SSF103190">
    <property type="entry name" value="Sensory domain-like"/>
    <property type="match status" value="1"/>
</dbReference>
<keyword evidence="6" id="KW-0808">Transferase</keyword>
<dbReference type="EMBL" id="VBOW01000023">
    <property type="protein sequence ID" value="TMQ59274.1"/>
    <property type="molecule type" value="Genomic_DNA"/>
</dbReference>
<dbReference type="PROSITE" id="PS50109">
    <property type="entry name" value="HIS_KIN"/>
    <property type="match status" value="1"/>
</dbReference>
<dbReference type="Gene3D" id="6.10.340.10">
    <property type="match status" value="1"/>
</dbReference>
<protein>
    <recommendedName>
        <fullName evidence="3">histidine kinase</fullName>
        <ecNumber evidence="3">2.7.13.3</ecNumber>
    </recommendedName>
</protein>
<keyword evidence="10" id="KW-0902">Two-component regulatory system</keyword>
<dbReference type="InterPro" id="IPR036097">
    <property type="entry name" value="HisK_dim/P_sf"/>
</dbReference>
<dbReference type="SUPFAM" id="SSF47384">
    <property type="entry name" value="Homodimeric domain of signal transducing histidine kinase"/>
    <property type="match status" value="1"/>
</dbReference>
<name>A0A538T700_UNCEI</name>
<feature type="domain" description="Histidine kinase" evidence="13">
    <location>
        <begin position="384"/>
        <end position="610"/>
    </location>
</feature>
<dbReference type="SMART" id="SM00387">
    <property type="entry name" value="HATPase_c"/>
    <property type="match status" value="1"/>
</dbReference>
<evidence type="ECO:0000256" key="12">
    <source>
        <dbReference type="SAM" id="Phobius"/>
    </source>
</evidence>
<comment type="catalytic activity">
    <reaction evidence="1">
        <text>ATP + protein L-histidine = ADP + protein N-phospho-L-histidine.</text>
        <dbReference type="EC" id="2.7.13.3"/>
    </reaction>
</comment>
<evidence type="ECO:0000256" key="2">
    <source>
        <dbReference type="ARBA" id="ARBA00004651"/>
    </source>
</evidence>
<dbReference type="GO" id="GO:0000155">
    <property type="term" value="F:phosphorelay sensor kinase activity"/>
    <property type="evidence" value="ECO:0007669"/>
    <property type="project" value="InterPro"/>
</dbReference>
<dbReference type="GO" id="GO:0005886">
    <property type="term" value="C:plasma membrane"/>
    <property type="evidence" value="ECO:0007669"/>
    <property type="project" value="UniProtKB-SubCell"/>
</dbReference>
<evidence type="ECO:0000256" key="1">
    <source>
        <dbReference type="ARBA" id="ARBA00000085"/>
    </source>
</evidence>
<evidence type="ECO:0000256" key="8">
    <source>
        <dbReference type="ARBA" id="ARBA00022777"/>
    </source>
</evidence>
<dbReference type="Gene3D" id="1.10.287.130">
    <property type="match status" value="1"/>
</dbReference>